<comment type="similarity">
    <text evidence="2">Belongs to the AAA ATPase family. BCS1 subfamily.</text>
</comment>
<dbReference type="OrthoDB" id="10251412at2759"/>
<dbReference type="Proteomes" id="UP000027138">
    <property type="component" value="Unassembled WGS sequence"/>
</dbReference>
<evidence type="ECO:0000256" key="8">
    <source>
        <dbReference type="RuleBase" id="RU003651"/>
    </source>
</evidence>
<dbReference type="FunFam" id="3.40.50.300:FF:001122">
    <property type="entry name" value="AAA-ATPase ASD, mitochondrial"/>
    <property type="match status" value="1"/>
</dbReference>
<evidence type="ECO:0000256" key="3">
    <source>
        <dbReference type="ARBA" id="ARBA00022741"/>
    </source>
</evidence>
<evidence type="ECO:0000256" key="2">
    <source>
        <dbReference type="ARBA" id="ARBA00007448"/>
    </source>
</evidence>
<keyword evidence="3 8" id="KW-0547">Nucleotide-binding</keyword>
<dbReference type="SUPFAM" id="SSF52540">
    <property type="entry name" value="P-loop containing nucleoside triphosphate hydrolases"/>
    <property type="match status" value="1"/>
</dbReference>
<dbReference type="GO" id="GO:0016887">
    <property type="term" value="F:ATP hydrolysis activity"/>
    <property type="evidence" value="ECO:0007669"/>
    <property type="project" value="InterPro"/>
</dbReference>
<dbReference type="SMART" id="SM00382">
    <property type="entry name" value="AAA"/>
    <property type="match status" value="1"/>
</dbReference>
<evidence type="ECO:0000256" key="5">
    <source>
        <dbReference type="ARBA" id="ARBA00022840"/>
    </source>
</evidence>
<dbReference type="InterPro" id="IPR025753">
    <property type="entry name" value="AAA_N_dom"/>
</dbReference>
<dbReference type="Pfam" id="PF25568">
    <property type="entry name" value="AAA_lid_At3g28540"/>
    <property type="match status" value="1"/>
</dbReference>
<dbReference type="STRING" id="180498.A0A067L037"/>
<dbReference type="Gene3D" id="3.40.50.300">
    <property type="entry name" value="P-loop containing nucleotide triphosphate hydrolases"/>
    <property type="match status" value="1"/>
</dbReference>
<dbReference type="PANTHER" id="PTHR23070">
    <property type="entry name" value="BCS1 AAA-TYPE ATPASE"/>
    <property type="match status" value="1"/>
</dbReference>
<evidence type="ECO:0000256" key="6">
    <source>
        <dbReference type="ARBA" id="ARBA00022842"/>
    </source>
</evidence>
<keyword evidence="11" id="KW-1185">Reference proteome</keyword>
<dbReference type="PROSITE" id="PS00674">
    <property type="entry name" value="AAA"/>
    <property type="match status" value="1"/>
</dbReference>
<name>A0A067L037_JATCU</name>
<reference evidence="10 11" key="1">
    <citation type="journal article" date="2014" name="PLoS ONE">
        <title>Global Analysis of Gene Expression Profiles in Physic Nut (Jatropha curcas L.) Seedlings Exposed to Salt Stress.</title>
        <authorList>
            <person name="Zhang L."/>
            <person name="Zhang C."/>
            <person name="Wu P."/>
            <person name="Chen Y."/>
            <person name="Li M."/>
            <person name="Jiang H."/>
            <person name="Wu G."/>
        </authorList>
    </citation>
    <scope>NUCLEOTIDE SEQUENCE [LARGE SCALE GENOMIC DNA]</scope>
    <source>
        <strain evidence="11">cv. GZQX0401</strain>
        <tissue evidence="10">Young leaves</tissue>
    </source>
</reference>
<comment type="catalytic activity">
    <reaction evidence="7">
        <text>ATP + H2O = ADP + phosphate + H(+)</text>
        <dbReference type="Rhea" id="RHEA:13065"/>
        <dbReference type="ChEBI" id="CHEBI:15377"/>
        <dbReference type="ChEBI" id="CHEBI:15378"/>
        <dbReference type="ChEBI" id="CHEBI:30616"/>
        <dbReference type="ChEBI" id="CHEBI:43474"/>
        <dbReference type="ChEBI" id="CHEBI:456216"/>
    </reaction>
</comment>
<dbReference type="InterPro" id="IPR058017">
    <property type="entry name" value="At3g28540-like_C"/>
</dbReference>
<feature type="domain" description="AAA+ ATPase" evidence="9">
    <location>
        <begin position="315"/>
        <end position="459"/>
    </location>
</feature>
<comment type="cofactor">
    <cofactor evidence="1">
        <name>Mg(2+)</name>
        <dbReference type="ChEBI" id="CHEBI:18420"/>
    </cofactor>
</comment>
<dbReference type="InterPro" id="IPR050747">
    <property type="entry name" value="Mitochondrial_chaperone_BCS1"/>
</dbReference>
<organism evidence="10 11">
    <name type="scientific">Jatropha curcas</name>
    <name type="common">Barbados nut</name>
    <dbReference type="NCBI Taxonomy" id="180498"/>
    <lineage>
        <taxon>Eukaryota</taxon>
        <taxon>Viridiplantae</taxon>
        <taxon>Streptophyta</taxon>
        <taxon>Embryophyta</taxon>
        <taxon>Tracheophyta</taxon>
        <taxon>Spermatophyta</taxon>
        <taxon>Magnoliopsida</taxon>
        <taxon>eudicotyledons</taxon>
        <taxon>Gunneridae</taxon>
        <taxon>Pentapetalae</taxon>
        <taxon>rosids</taxon>
        <taxon>fabids</taxon>
        <taxon>Malpighiales</taxon>
        <taxon>Euphorbiaceae</taxon>
        <taxon>Crotonoideae</taxon>
        <taxon>Jatropheae</taxon>
        <taxon>Jatropha</taxon>
    </lineage>
</organism>
<dbReference type="InterPro" id="IPR003960">
    <property type="entry name" value="ATPase_AAA_CS"/>
</dbReference>
<sequence length="564" mass="64523">MPSTKTIISAAASAAATAMLLRSVARDYVPTELRHYIYYKLETFFSSFSSELTLVIEEIYPSTTMSPTITKKMPSTKTIISAAASAAATAMLLRSVARDYVPTELRHYIYYKLETFFSSFSSELTLVIEEYDNLNSNDLFKAAELYLEPIIPPDTKRLKISMPKKEGKVSISLEKNQEVIDIFNGVTFKWKLISKEVGPKYIPRQDHYNNATFVTHHKFFELSFHKKFKKMALENYLKHIVEKSKEMKEKKKTLKLFTLLQDRVLGRDGWHSVNLDHPATFDTLAMDLDVKKTIMGDLERFVKRKEYYKRVGKAWKRGYLLFGPPGTGKSSFIAAMANYLKFDIYDLELSELRNNSELRKLLISTENKSILVVEDIDCSIELQNRIAESRAHTARLQNGYINPGNQVTLSGLLNFIDGLWSSCGDERIIIFTTNHKEKLDPALLRSGRMDVHLHMSYCTPCGFKMLASNYLGITDAEHPLFTDVEELIEMTKVTPAEIGEQLMKSDEPEIALRGLIEFLEHKIEDDERKKREELSVAAEAEGLQKLEIENGKVEKRVGIRNNQD</sequence>
<gene>
    <name evidence="10" type="ORF">JCGZ_26785</name>
</gene>
<accession>A0A067L037</accession>
<keyword evidence="4" id="KW-0378">Hydrolase</keyword>
<dbReference type="EMBL" id="KK914317">
    <property type="protein sequence ID" value="KDP41767.1"/>
    <property type="molecule type" value="Genomic_DNA"/>
</dbReference>
<dbReference type="Pfam" id="PF14363">
    <property type="entry name" value="AAA_assoc"/>
    <property type="match status" value="1"/>
</dbReference>
<dbReference type="AlphaFoldDB" id="A0A067L037"/>
<dbReference type="InterPro" id="IPR003959">
    <property type="entry name" value="ATPase_AAA_core"/>
</dbReference>
<keyword evidence="5 8" id="KW-0067">ATP-binding</keyword>
<dbReference type="Pfam" id="PF00004">
    <property type="entry name" value="AAA"/>
    <property type="match status" value="1"/>
</dbReference>
<dbReference type="GO" id="GO:0005524">
    <property type="term" value="F:ATP binding"/>
    <property type="evidence" value="ECO:0007669"/>
    <property type="project" value="UniProtKB-KW"/>
</dbReference>
<evidence type="ECO:0000313" key="10">
    <source>
        <dbReference type="EMBL" id="KDP41767.1"/>
    </source>
</evidence>
<evidence type="ECO:0000256" key="1">
    <source>
        <dbReference type="ARBA" id="ARBA00001946"/>
    </source>
</evidence>
<protein>
    <recommendedName>
        <fullName evidence="9">AAA+ ATPase domain-containing protein</fullName>
    </recommendedName>
</protein>
<evidence type="ECO:0000313" key="11">
    <source>
        <dbReference type="Proteomes" id="UP000027138"/>
    </source>
</evidence>
<dbReference type="InterPro" id="IPR003593">
    <property type="entry name" value="AAA+_ATPase"/>
</dbReference>
<evidence type="ECO:0000259" key="9">
    <source>
        <dbReference type="SMART" id="SM00382"/>
    </source>
</evidence>
<keyword evidence="6" id="KW-0460">Magnesium</keyword>
<evidence type="ECO:0000256" key="4">
    <source>
        <dbReference type="ARBA" id="ARBA00022801"/>
    </source>
</evidence>
<dbReference type="GO" id="GO:0006950">
    <property type="term" value="P:response to stress"/>
    <property type="evidence" value="ECO:0007669"/>
    <property type="project" value="UniProtKB-ARBA"/>
</dbReference>
<evidence type="ECO:0000256" key="7">
    <source>
        <dbReference type="ARBA" id="ARBA00049360"/>
    </source>
</evidence>
<proteinExistence type="inferred from homology"/>
<dbReference type="CDD" id="cd19510">
    <property type="entry name" value="RecA-like_BCS1"/>
    <property type="match status" value="1"/>
</dbReference>
<dbReference type="InterPro" id="IPR027417">
    <property type="entry name" value="P-loop_NTPase"/>
</dbReference>
<dbReference type="Gene3D" id="6.10.280.40">
    <property type="match status" value="1"/>
</dbReference>